<keyword evidence="13" id="KW-1185">Reference proteome</keyword>
<evidence type="ECO:0000256" key="2">
    <source>
        <dbReference type="ARBA" id="ARBA00008358"/>
    </source>
</evidence>
<dbReference type="Gene3D" id="3.30.1300.30">
    <property type="entry name" value="GSPII I/J protein-like"/>
    <property type="match status" value="1"/>
</dbReference>
<keyword evidence="8" id="KW-0472">Membrane</keyword>
<keyword evidence="4 9" id="KW-0488">Methylation</keyword>
<feature type="region of interest" description="Disordered" evidence="10">
    <location>
        <begin position="137"/>
        <end position="191"/>
    </location>
</feature>
<evidence type="ECO:0000259" key="11">
    <source>
        <dbReference type="Pfam" id="PF02501"/>
    </source>
</evidence>
<dbReference type="GO" id="GO:0015627">
    <property type="term" value="C:type II protein secretion system complex"/>
    <property type="evidence" value="ECO:0007669"/>
    <property type="project" value="UniProtKB-UniRule"/>
</dbReference>
<keyword evidence="3" id="KW-1003">Cell membrane</keyword>
<evidence type="ECO:0000313" key="12">
    <source>
        <dbReference type="EMBL" id="MBB6092091.1"/>
    </source>
</evidence>
<evidence type="ECO:0000256" key="3">
    <source>
        <dbReference type="ARBA" id="ARBA00022475"/>
    </source>
</evidence>
<organism evidence="12 13">
    <name type="scientific">Povalibacter uvarum</name>
    <dbReference type="NCBI Taxonomy" id="732238"/>
    <lineage>
        <taxon>Bacteria</taxon>
        <taxon>Pseudomonadati</taxon>
        <taxon>Pseudomonadota</taxon>
        <taxon>Gammaproteobacteria</taxon>
        <taxon>Steroidobacterales</taxon>
        <taxon>Steroidobacteraceae</taxon>
        <taxon>Povalibacter</taxon>
    </lineage>
</organism>
<reference evidence="12 13" key="1">
    <citation type="submission" date="2020-08" db="EMBL/GenBank/DDBJ databases">
        <title>Genomic Encyclopedia of Type Strains, Phase IV (KMG-IV): sequencing the most valuable type-strain genomes for metagenomic binning, comparative biology and taxonomic classification.</title>
        <authorList>
            <person name="Goeker M."/>
        </authorList>
    </citation>
    <scope>NUCLEOTIDE SEQUENCE [LARGE SCALE GENOMIC DNA]</scope>
    <source>
        <strain evidence="12 13">DSM 26723</strain>
    </source>
</reference>
<evidence type="ECO:0000256" key="7">
    <source>
        <dbReference type="ARBA" id="ARBA00022989"/>
    </source>
</evidence>
<dbReference type="Proteomes" id="UP000588068">
    <property type="component" value="Unassembled WGS sequence"/>
</dbReference>
<dbReference type="GO" id="GO:0005886">
    <property type="term" value="C:plasma membrane"/>
    <property type="evidence" value="ECO:0007669"/>
    <property type="project" value="UniProtKB-SubCell"/>
</dbReference>
<keyword evidence="5 9" id="KW-0997">Cell inner membrane</keyword>
<comment type="PTM">
    <text evidence="9">Cleaved by prepilin peptidase.</text>
</comment>
<dbReference type="SUPFAM" id="SSF54523">
    <property type="entry name" value="Pili subunits"/>
    <property type="match status" value="1"/>
</dbReference>
<dbReference type="InterPro" id="IPR012902">
    <property type="entry name" value="N_methyl_site"/>
</dbReference>
<dbReference type="GO" id="GO:0015628">
    <property type="term" value="P:protein secretion by the type II secretion system"/>
    <property type="evidence" value="ECO:0007669"/>
    <property type="project" value="UniProtKB-UniRule"/>
</dbReference>
<protein>
    <recommendedName>
        <fullName evidence="9">Type II secretion system protein I</fullName>
        <shortName evidence="9">T2SS minor pseudopilin I</shortName>
    </recommendedName>
</protein>
<dbReference type="EMBL" id="JACHHZ010000001">
    <property type="protein sequence ID" value="MBB6092091.1"/>
    <property type="molecule type" value="Genomic_DNA"/>
</dbReference>
<dbReference type="NCBIfam" id="TIGR01707">
    <property type="entry name" value="gspI"/>
    <property type="match status" value="1"/>
</dbReference>
<dbReference type="AlphaFoldDB" id="A0A841HG54"/>
<comment type="subcellular location">
    <subcellularLocation>
        <location evidence="1 9">Cell inner membrane</location>
        <topology evidence="1 9">Single-pass membrane protein</topology>
    </subcellularLocation>
</comment>
<accession>A0A841HG54</accession>
<evidence type="ECO:0000256" key="9">
    <source>
        <dbReference type="RuleBase" id="RU368030"/>
    </source>
</evidence>
<evidence type="ECO:0000256" key="6">
    <source>
        <dbReference type="ARBA" id="ARBA00022692"/>
    </source>
</evidence>
<evidence type="ECO:0000256" key="8">
    <source>
        <dbReference type="ARBA" id="ARBA00023136"/>
    </source>
</evidence>
<dbReference type="InterPro" id="IPR045584">
    <property type="entry name" value="Pilin-like"/>
</dbReference>
<dbReference type="InterPro" id="IPR010052">
    <property type="entry name" value="T2SS_protein-GspI"/>
</dbReference>
<feature type="compositionally biased region" description="Pro residues" evidence="10">
    <location>
        <begin position="182"/>
        <end position="191"/>
    </location>
</feature>
<feature type="compositionally biased region" description="Basic and acidic residues" evidence="10">
    <location>
        <begin position="147"/>
        <end position="166"/>
    </location>
</feature>
<dbReference type="RefSeq" id="WP_184329843.1">
    <property type="nucleotide sequence ID" value="NZ_JACHHZ010000001.1"/>
</dbReference>
<keyword evidence="7" id="KW-1133">Transmembrane helix</keyword>
<comment type="subunit">
    <text evidence="9">Type II secretion is composed of four main components: the outer membrane complex, the inner membrane complex, the cytoplasmic secretion ATPase and the periplasm-spanning pseudopilus.</text>
</comment>
<evidence type="ECO:0000256" key="1">
    <source>
        <dbReference type="ARBA" id="ARBA00004377"/>
    </source>
</evidence>
<proteinExistence type="inferred from homology"/>
<dbReference type="InterPro" id="IPR003413">
    <property type="entry name" value="T2SS_GspI_C"/>
</dbReference>
<comment type="similarity">
    <text evidence="2 9">Belongs to the GSP I family.</text>
</comment>
<comment type="function">
    <text evidence="9">Component of the type II secretion system required for the energy-dependent secretion of extracellular factors such as proteases and toxins from the periplasm.</text>
</comment>
<keyword evidence="6" id="KW-0812">Transmembrane</keyword>
<evidence type="ECO:0000256" key="10">
    <source>
        <dbReference type="SAM" id="MobiDB-lite"/>
    </source>
</evidence>
<gene>
    <name evidence="12" type="ORF">HNQ60_000937</name>
</gene>
<dbReference type="NCBIfam" id="TIGR02532">
    <property type="entry name" value="IV_pilin_GFxxxE"/>
    <property type="match status" value="1"/>
</dbReference>
<dbReference type="PANTHER" id="PTHR38779:SF2">
    <property type="entry name" value="TYPE II SECRETION SYSTEM PROTEIN I-RELATED"/>
    <property type="match status" value="1"/>
</dbReference>
<sequence length="191" mass="20877">MRIRILGFTLLEVLAALVIVALGMLGVIEAVSQTASNSSYIRDKTLAHWVAMNQLTQARLSQSPPKIDKSSDEVEMADRRWRWTMEVTQTPVESVRRIDISVRLEDADENSSLATVTGFYGAALAQPGSTIVMWQSSDEEQNGGENGGKDDDKKDDDKKDDGKDNEQPPEPPTSPEPGDGGEPPPQPEPSE</sequence>
<evidence type="ECO:0000256" key="4">
    <source>
        <dbReference type="ARBA" id="ARBA00022481"/>
    </source>
</evidence>
<evidence type="ECO:0000313" key="13">
    <source>
        <dbReference type="Proteomes" id="UP000588068"/>
    </source>
</evidence>
<dbReference type="Pfam" id="PF02501">
    <property type="entry name" value="T2SSI"/>
    <property type="match status" value="1"/>
</dbReference>
<evidence type="ECO:0000256" key="5">
    <source>
        <dbReference type="ARBA" id="ARBA00022519"/>
    </source>
</evidence>
<dbReference type="PANTHER" id="PTHR38779">
    <property type="entry name" value="TYPE II SECRETION SYSTEM PROTEIN I-RELATED"/>
    <property type="match status" value="1"/>
</dbReference>
<name>A0A841HG54_9GAMM</name>
<feature type="domain" description="Type II secretion system protein GspI C-terminal" evidence="11">
    <location>
        <begin position="42"/>
        <end position="120"/>
    </location>
</feature>
<comment type="caution">
    <text evidence="12">The sequence shown here is derived from an EMBL/GenBank/DDBJ whole genome shotgun (WGS) entry which is preliminary data.</text>
</comment>